<dbReference type="InterPro" id="IPR003661">
    <property type="entry name" value="HisK_dim/P_dom"/>
</dbReference>
<dbReference type="SUPFAM" id="SSF55874">
    <property type="entry name" value="ATPase domain of HSP90 chaperone/DNA topoisomerase II/histidine kinase"/>
    <property type="match status" value="1"/>
</dbReference>
<keyword evidence="14" id="KW-1185">Reference proteome</keyword>
<dbReference type="InterPro" id="IPR004358">
    <property type="entry name" value="Sig_transdc_His_kin-like_C"/>
</dbReference>
<comment type="subcellular location">
    <subcellularLocation>
        <location evidence="2">Membrane</location>
        <topology evidence="2">Multi-pass membrane protein</topology>
    </subcellularLocation>
</comment>
<dbReference type="InterPro" id="IPR003594">
    <property type="entry name" value="HATPase_dom"/>
</dbReference>
<evidence type="ECO:0000256" key="10">
    <source>
        <dbReference type="ARBA" id="ARBA00023136"/>
    </source>
</evidence>
<dbReference type="Pfam" id="PF00512">
    <property type="entry name" value="HisKA"/>
    <property type="match status" value="1"/>
</dbReference>
<keyword evidence="7 13" id="KW-0418">Kinase</keyword>
<dbReference type="CDD" id="cd00075">
    <property type="entry name" value="HATPase"/>
    <property type="match status" value="1"/>
</dbReference>
<dbReference type="InterPro" id="IPR036097">
    <property type="entry name" value="HisK_dim/P_sf"/>
</dbReference>
<name>A0A3A8EBF5_9GAMM</name>
<dbReference type="PANTHER" id="PTHR45436:SF15">
    <property type="entry name" value="SENSOR HISTIDINE KINASE CUSS"/>
    <property type="match status" value="1"/>
</dbReference>
<evidence type="ECO:0000256" key="1">
    <source>
        <dbReference type="ARBA" id="ARBA00000085"/>
    </source>
</evidence>
<feature type="transmembrane region" description="Helical" evidence="11">
    <location>
        <begin position="148"/>
        <end position="166"/>
    </location>
</feature>
<evidence type="ECO:0000256" key="3">
    <source>
        <dbReference type="ARBA" id="ARBA00012438"/>
    </source>
</evidence>
<dbReference type="EMBL" id="RAXU01000017">
    <property type="protein sequence ID" value="RKG31995.1"/>
    <property type="molecule type" value="Genomic_DNA"/>
</dbReference>
<reference evidence="13 14" key="1">
    <citation type="submission" date="2018-09" db="EMBL/GenBank/DDBJ databases">
        <title>The draft genome of Acinetobacter spp. strains.</title>
        <authorList>
            <person name="Qin J."/>
            <person name="Feng Y."/>
            <person name="Zong Z."/>
        </authorList>
    </citation>
    <scope>NUCLEOTIDE SEQUENCE [LARGE SCALE GENOMIC DNA]</scope>
    <source>
        <strain evidence="13 14">WCHAc060096</strain>
    </source>
</reference>
<feature type="domain" description="Histidine kinase" evidence="12">
    <location>
        <begin position="227"/>
        <end position="439"/>
    </location>
</feature>
<evidence type="ECO:0000256" key="9">
    <source>
        <dbReference type="ARBA" id="ARBA00023012"/>
    </source>
</evidence>
<dbReference type="SMART" id="SM00388">
    <property type="entry name" value="HisKA"/>
    <property type="match status" value="1"/>
</dbReference>
<comment type="catalytic activity">
    <reaction evidence="1">
        <text>ATP + protein L-histidine = ADP + protein N-phospho-L-histidine.</text>
        <dbReference type="EC" id="2.7.13.3"/>
    </reaction>
</comment>
<evidence type="ECO:0000313" key="14">
    <source>
        <dbReference type="Proteomes" id="UP000269001"/>
    </source>
</evidence>
<dbReference type="InterPro" id="IPR050428">
    <property type="entry name" value="TCS_sensor_his_kinase"/>
</dbReference>
<dbReference type="Gene3D" id="1.10.287.130">
    <property type="match status" value="1"/>
</dbReference>
<evidence type="ECO:0000313" key="13">
    <source>
        <dbReference type="EMBL" id="RKG31995.1"/>
    </source>
</evidence>
<sequence length="441" mass="50396">MFQHYSLKRRLIWYTSIFSILLGCVLIFSAYKIALQESNQILDAQMQYLAKRSATQPYAAVVSHFEKDRIYREEDLFVDIWAYKEQSHLSHADRLLVPPVKYAGFYTQQTEHGIWRTYVMPTKDFQIQISQQQKVRQVMALELAGSMFLPYVIILPFALIGLAGIIRRSLKPLDDFKSELIQRDSNDLAPIYEKHYPEELSPTIHEMNRLFERISTAQQEQKQFVADAAHELRTPITALNLQTKILLSQFPDHVALQNLSKGLARIQHLVSQLLALAKQDASMNSLERFSTFQLNNVALNCVEQLMNLAMEKEIDLGFERNEDIEMVSIEPTVHSIIFNLIDNAIKYTPVAGVINISVYENENNYACVQIEDSGAGIDPQYYDQVLKRFYRVHHHLEVGSGLGLSIVDKATQRLGGELILSQSPELGGLSVLVRLPKILKS</sequence>
<evidence type="ECO:0000256" key="8">
    <source>
        <dbReference type="ARBA" id="ARBA00022989"/>
    </source>
</evidence>
<evidence type="ECO:0000259" key="12">
    <source>
        <dbReference type="PROSITE" id="PS50109"/>
    </source>
</evidence>
<keyword evidence="4" id="KW-0597">Phosphoprotein</keyword>
<dbReference type="Pfam" id="PF02518">
    <property type="entry name" value="HATPase_c"/>
    <property type="match status" value="1"/>
</dbReference>
<proteinExistence type="predicted"/>
<dbReference type="Gene3D" id="3.30.565.10">
    <property type="entry name" value="Histidine kinase-like ATPase, C-terminal domain"/>
    <property type="match status" value="1"/>
</dbReference>
<dbReference type="SUPFAM" id="SSF47384">
    <property type="entry name" value="Homodimeric domain of signal transducing histidine kinase"/>
    <property type="match status" value="1"/>
</dbReference>
<dbReference type="InterPro" id="IPR036890">
    <property type="entry name" value="HATPase_C_sf"/>
</dbReference>
<evidence type="ECO:0000256" key="4">
    <source>
        <dbReference type="ARBA" id="ARBA00022553"/>
    </source>
</evidence>
<dbReference type="PANTHER" id="PTHR45436">
    <property type="entry name" value="SENSOR HISTIDINE KINASE YKOH"/>
    <property type="match status" value="1"/>
</dbReference>
<organism evidence="13 14">
    <name type="scientific">Acinetobacter guerrae</name>
    <dbReference type="NCBI Taxonomy" id="1843371"/>
    <lineage>
        <taxon>Bacteria</taxon>
        <taxon>Pseudomonadati</taxon>
        <taxon>Pseudomonadota</taxon>
        <taxon>Gammaproteobacteria</taxon>
        <taxon>Moraxellales</taxon>
        <taxon>Moraxellaceae</taxon>
        <taxon>Acinetobacter</taxon>
    </lineage>
</organism>
<evidence type="ECO:0000256" key="6">
    <source>
        <dbReference type="ARBA" id="ARBA00022692"/>
    </source>
</evidence>
<evidence type="ECO:0000256" key="2">
    <source>
        <dbReference type="ARBA" id="ARBA00004141"/>
    </source>
</evidence>
<dbReference type="GO" id="GO:0000155">
    <property type="term" value="F:phosphorelay sensor kinase activity"/>
    <property type="evidence" value="ECO:0007669"/>
    <property type="project" value="InterPro"/>
</dbReference>
<dbReference type="PROSITE" id="PS50109">
    <property type="entry name" value="HIS_KIN"/>
    <property type="match status" value="1"/>
</dbReference>
<dbReference type="OrthoDB" id="9809766at2"/>
<dbReference type="PRINTS" id="PR00344">
    <property type="entry name" value="BCTRLSENSOR"/>
</dbReference>
<evidence type="ECO:0000256" key="5">
    <source>
        <dbReference type="ARBA" id="ARBA00022679"/>
    </source>
</evidence>
<dbReference type="GO" id="GO:0005886">
    <property type="term" value="C:plasma membrane"/>
    <property type="evidence" value="ECO:0007669"/>
    <property type="project" value="TreeGrafter"/>
</dbReference>
<gene>
    <name evidence="13" type="ORF">D7V21_12705</name>
</gene>
<evidence type="ECO:0000256" key="7">
    <source>
        <dbReference type="ARBA" id="ARBA00022777"/>
    </source>
</evidence>
<feature type="transmembrane region" description="Helical" evidence="11">
    <location>
        <begin position="12"/>
        <end position="31"/>
    </location>
</feature>
<dbReference type="Proteomes" id="UP000269001">
    <property type="component" value="Unassembled WGS sequence"/>
</dbReference>
<dbReference type="CDD" id="cd00082">
    <property type="entry name" value="HisKA"/>
    <property type="match status" value="1"/>
</dbReference>
<keyword evidence="5" id="KW-0808">Transferase</keyword>
<evidence type="ECO:0000256" key="11">
    <source>
        <dbReference type="SAM" id="Phobius"/>
    </source>
</evidence>
<dbReference type="AlphaFoldDB" id="A0A3A8EBF5"/>
<dbReference type="RefSeq" id="WP_120370836.1">
    <property type="nucleotide sequence ID" value="NZ_BKYM01000017.1"/>
</dbReference>
<keyword evidence="8 11" id="KW-1133">Transmembrane helix</keyword>
<accession>A0A3A8EBF5</accession>
<dbReference type="InterPro" id="IPR005467">
    <property type="entry name" value="His_kinase_dom"/>
</dbReference>
<protein>
    <recommendedName>
        <fullName evidence="3">histidine kinase</fullName>
        <ecNumber evidence="3">2.7.13.3</ecNumber>
    </recommendedName>
</protein>
<keyword evidence="10 11" id="KW-0472">Membrane</keyword>
<dbReference type="SMART" id="SM00387">
    <property type="entry name" value="HATPase_c"/>
    <property type="match status" value="1"/>
</dbReference>
<comment type="caution">
    <text evidence="13">The sequence shown here is derived from an EMBL/GenBank/DDBJ whole genome shotgun (WGS) entry which is preliminary data.</text>
</comment>
<keyword evidence="6 11" id="KW-0812">Transmembrane</keyword>
<keyword evidence="9" id="KW-0902">Two-component regulatory system</keyword>
<dbReference type="EC" id="2.7.13.3" evidence="3"/>